<dbReference type="InParanoid" id="A0A0D1YQU6"/>
<evidence type="ECO:0000313" key="6">
    <source>
        <dbReference type="EMBL" id="KIW02947.1"/>
    </source>
</evidence>
<feature type="domain" description="MI" evidence="5">
    <location>
        <begin position="634"/>
        <end position="767"/>
    </location>
</feature>
<dbReference type="InterPro" id="IPR050781">
    <property type="entry name" value="CWC22_splicing_factor"/>
</dbReference>
<dbReference type="OrthoDB" id="361797at2759"/>
<dbReference type="GO" id="GO:0042274">
    <property type="term" value="P:ribosomal small subunit biogenesis"/>
    <property type="evidence" value="ECO:0007669"/>
    <property type="project" value="TreeGrafter"/>
</dbReference>
<evidence type="ECO:0000256" key="3">
    <source>
        <dbReference type="ARBA" id="ARBA00023242"/>
    </source>
</evidence>
<dbReference type="STRING" id="253628.A0A0D1YQU6"/>
<dbReference type="InterPro" id="IPR016024">
    <property type="entry name" value="ARM-type_fold"/>
</dbReference>
<proteinExistence type="inferred from homology"/>
<dbReference type="FunCoup" id="A0A0D1YQU6">
    <property type="interactions" value="604"/>
</dbReference>
<evidence type="ECO:0000313" key="7">
    <source>
        <dbReference type="Proteomes" id="UP000053259"/>
    </source>
</evidence>
<name>A0A0D1YQU6_9PEZI</name>
<accession>A0A0D1YQU6</accession>
<dbReference type="PANTHER" id="PTHR18034:SF4">
    <property type="entry name" value="NUCLEOLAR MIF4G DOMAIN-CONTAINING PROTEIN 1"/>
    <property type="match status" value="1"/>
</dbReference>
<keyword evidence="3" id="KW-0539">Nucleus</keyword>
<dbReference type="SMART" id="SM00543">
    <property type="entry name" value="MIF4G"/>
    <property type="match status" value="1"/>
</dbReference>
<dbReference type="InterPro" id="IPR003891">
    <property type="entry name" value="Initiation_fac_eIF4g_MI"/>
</dbReference>
<dbReference type="InterPro" id="IPR003890">
    <property type="entry name" value="MIF4G-like_typ-3"/>
</dbReference>
<organism evidence="6 7">
    <name type="scientific">Verruconis gallopava</name>
    <dbReference type="NCBI Taxonomy" id="253628"/>
    <lineage>
        <taxon>Eukaryota</taxon>
        <taxon>Fungi</taxon>
        <taxon>Dikarya</taxon>
        <taxon>Ascomycota</taxon>
        <taxon>Pezizomycotina</taxon>
        <taxon>Dothideomycetes</taxon>
        <taxon>Pleosporomycetidae</taxon>
        <taxon>Venturiales</taxon>
        <taxon>Sympoventuriaceae</taxon>
        <taxon>Verruconis</taxon>
    </lineage>
</organism>
<dbReference type="AlphaFoldDB" id="A0A0D1YQU6"/>
<feature type="region of interest" description="Disordered" evidence="4">
    <location>
        <begin position="1"/>
        <end position="124"/>
    </location>
</feature>
<feature type="compositionally biased region" description="Polar residues" evidence="4">
    <location>
        <begin position="72"/>
        <end position="82"/>
    </location>
</feature>
<dbReference type="EMBL" id="KN847546">
    <property type="protein sequence ID" value="KIW02947.1"/>
    <property type="molecule type" value="Genomic_DNA"/>
</dbReference>
<feature type="compositionally biased region" description="Basic and acidic residues" evidence="4">
    <location>
        <begin position="283"/>
        <end position="295"/>
    </location>
</feature>
<dbReference type="RefSeq" id="XP_016212816.1">
    <property type="nucleotide sequence ID" value="XM_016359137.1"/>
</dbReference>
<evidence type="ECO:0000259" key="5">
    <source>
        <dbReference type="PROSITE" id="PS51366"/>
    </source>
</evidence>
<dbReference type="Gene3D" id="1.25.40.180">
    <property type="match status" value="1"/>
</dbReference>
<dbReference type="GO" id="GO:0005730">
    <property type="term" value="C:nucleolus"/>
    <property type="evidence" value="ECO:0007669"/>
    <property type="project" value="UniProtKB-SubCell"/>
</dbReference>
<dbReference type="HOGENOM" id="CLU_006786_2_1_1"/>
<dbReference type="SMART" id="SM00544">
    <property type="entry name" value="MA3"/>
    <property type="match status" value="1"/>
</dbReference>
<dbReference type="SUPFAM" id="SSF48371">
    <property type="entry name" value="ARM repeat"/>
    <property type="match status" value="1"/>
</dbReference>
<reference evidence="6 7" key="1">
    <citation type="submission" date="2015-01" db="EMBL/GenBank/DDBJ databases">
        <title>The Genome Sequence of Ochroconis gallopava CBS43764.</title>
        <authorList>
            <consortium name="The Broad Institute Genomics Platform"/>
            <person name="Cuomo C."/>
            <person name="de Hoog S."/>
            <person name="Gorbushina A."/>
            <person name="Stielow B."/>
            <person name="Teixiera M."/>
            <person name="Abouelleil A."/>
            <person name="Chapman S.B."/>
            <person name="Priest M."/>
            <person name="Young S.K."/>
            <person name="Wortman J."/>
            <person name="Nusbaum C."/>
            <person name="Birren B."/>
        </authorList>
    </citation>
    <scope>NUCLEOTIDE SEQUENCE [LARGE SCALE GENOMIC DNA]</scope>
    <source>
        <strain evidence="6 7">CBS 43764</strain>
    </source>
</reference>
<comment type="similarity">
    <text evidence="2">Belongs to the CWC22 family.</text>
</comment>
<dbReference type="VEuPathDB" id="FungiDB:PV09_05612"/>
<dbReference type="PANTHER" id="PTHR18034">
    <property type="entry name" value="CELL CYCLE CONTROL PROTEIN CWF22-RELATED"/>
    <property type="match status" value="1"/>
</dbReference>
<dbReference type="PROSITE" id="PS51366">
    <property type="entry name" value="MI"/>
    <property type="match status" value="1"/>
</dbReference>
<sequence length="864" mass="97374">MRRTTPRGPKLPSSLLDRLSVRAYSNSQNSYHRKHDWSTGQKGQRKALRDLQKGHRSQEHRYRSEPGKAILSSESPRSNQETSNEDLKSTPALDVKIKVSGSAHEQNPIPQERRKANSRQSDCPPLSLTVKAKLNEDDAEIAFLEKKLGLKGKKKRSRVFDDDFGDLLDGLDEYVDGTVEKRNRTNYNDFLFDKRKRMRTSDNYLETDSSDCERSSQEESCDLNITAKNEIDDSPNYNLVMGVKKDCIQEVEFRGFGELEHEALSHNSNNDDVNKIGSGGSTVKEEQRDGRRRENPYVPPVSAMATEEKYIPPLLRTTAATGVEDLTKLRRLLRGLVNRLSESNMPSILRDVENAYANNARQHVSTILVDLLLDILHDRTALMDTFIILHAGFAAATYKLIGAHFGAQLLERIVSDFDTVYTAELKSSSNSKETTNLIAFLAQLYTFQLVGSNVIFDYIRLFLADLSELNTELLLKIVRNCGPQLRHDDPSSLKDIVVLLQRSAAEATATKLPTRTKFMIETINDLKNNRQKSGSILSVAAEHTVRMKKILGTMNTRSKANEPLGVGLSDIRGSSKEGKWWLVGASWKNDLRKSSATTGEDHICQDNGSQERLYSTDFDTNFLVLAKEQRMNTDVRRTIFINILSASDYKDACMRLNKLKLKKTQELEIPAVLIHCAGAEKGYNPYYTLIAKQLCTEHRYKWAMQYCLWGLFRRMGEKNTSTDDSDGEQDNDDDCVDLRKIVNLGKMYGQLIADGALSLTSLKVLNFAYLQAKTTTFLEILLATALSQLSCRIKMAAYDSNSLRSVITTMFSSAKETPQVIMGLQLFLSRQMKVEDLGLSESISKSLREAIRVTKKVLSDLSTS</sequence>
<dbReference type="Pfam" id="PF02854">
    <property type="entry name" value="MIF4G"/>
    <property type="match status" value="1"/>
</dbReference>
<evidence type="ECO:0000256" key="4">
    <source>
        <dbReference type="SAM" id="MobiDB-lite"/>
    </source>
</evidence>
<keyword evidence="7" id="KW-1185">Reference proteome</keyword>
<evidence type="ECO:0000256" key="1">
    <source>
        <dbReference type="ARBA" id="ARBA00004604"/>
    </source>
</evidence>
<protein>
    <recommendedName>
        <fullName evidence="5">MI domain-containing protein</fullName>
    </recommendedName>
</protein>
<dbReference type="GO" id="GO:0003723">
    <property type="term" value="F:RNA binding"/>
    <property type="evidence" value="ECO:0007669"/>
    <property type="project" value="InterPro"/>
</dbReference>
<feature type="region of interest" description="Disordered" evidence="4">
    <location>
        <begin position="264"/>
        <end position="298"/>
    </location>
</feature>
<evidence type="ECO:0000256" key="2">
    <source>
        <dbReference type="ARBA" id="ARBA00006856"/>
    </source>
</evidence>
<dbReference type="GeneID" id="27313585"/>
<dbReference type="Proteomes" id="UP000053259">
    <property type="component" value="Unassembled WGS sequence"/>
</dbReference>
<dbReference type="Pfam" id="PF02847">
    <property type="entry name" value="MA3"/>
    <property type="match status" value="1"/>
</dbReference>
<comment type="subcellular location">
    <subcellularLocation>
        <location evidence="1">Nucleus</location>
        <location evidence="1">Nucleolus</location>
    </subcellularLocation>
</comment>
<gene>
    <name evidence="6" type="ORF">PV09_05612</name>
</gene>
<feature type="compositionally biased region" description="Basic and acidic residues" evidence="4">
    <location>
        <begin position="47"/>
        <end position="66"/>
    </location>
</feature>